<dbReference type="Gene3D" id="3.40.50.1820">
    <property type="entry name" value="alpha/beta hydrolase"/>
    <property type="match status" value="1"/>
</dbReference>
<accession>A0A1I8N855</accession>
<feature type="signal peptide" evidence="7">
    <location>
        <begin position="1"/>
        <end position="19"/>
    </location>
</feature>
<dbReference type="AlphaFoldDB" id="A0A1I8N855"/>
<dbReference type="PANTHER" id="PTHR11610">
    <property type="entry name" value="LIPASE"/>
    <property type="match status" value="1"/>
</dbReference>
<evidence type="ECO:0000256" key="6">
    <source>
        <dbReference type="SAM" id="MobiDB-lite"/>
    </source>
</evidence>
<dbReference type="GO" id="GO:0005615">
    <property type="term" value="C:extracellular space"/>
    <property type="evidence" value="ECO:0007669"/>
    <property type="project" value="TreeGrafter"/>
</dbReference>
<dbReference type="KEGG" id="mde:101889984"/>
<proteinExistence type="inferred from homology"/>
<evidence type="ECO:0000259" key="8">
    <source>
        <dbReference type="Pfam" id="PF00151"/>
    </source>
</evidence>
<evidence type="ECO:0000256" key="3">
    <source>
        <dbReference type="ARBA" id="ARBA00022525"/>
    </source>
</evidence>
<keyword evidence="4 7" id="KW-0732">Signal</keyword>
<sequence length="403" mass="44717">MNTFKLLCLVGLLAVTATANQNYQHQSQKLKPSQWFSARKLTECPSVDDLSVESLENMSLEEGAEALRTIYHVSHINYDMKPSYTPNPSSIQVTLFKSNGEQETTTLDKMASTAKKWSHFGKQEITIYITGIPAQTETVHKANKELVEAYVERYRHRASKTEEQNPNTGNLVIIDLGDQLSNSKRFAMLDVEETGEKIAECIADLIEKCQVPSNVVHIVAHSVAAHVAGAAGEAFERNTGEQFSRITALDPSKIYAEDSQCLTGLARGDAEFVDAIHTSAWSMGTTRRVGDVDFFPNGPCRGVPGTTNVIEATMRAVHLYAESVRPGHEHNFPAVEDRSVESYKNYGCGKRVHMGLAVDKKAKGDFILQVNEQRPFGQRAPAKHNKECHSTHRHSSNWSSNKN</sequence>
<dbReference type="GO" id="GO:0016298">
    <property type="term" value="F:lipase activity"/>
    <property type="evidence" value="ECO:0007669"/>
    <property type="project" value="InterPro"/>
</dbReference>
<evidence type="ECO:0000256" key="1">
    <source>
        <dbReference type="ARBA" id="ARBA00004613"/>
    </source>
</evidence>
<dbReference type="InterPro" id="IPR029058">
    <property type="entry name" value="AB_hydrolase_fold"/>
</dbReference>
<dbReference type="PANTHER" id="PTHR11610:SF149">
    <property type="entry name" value="FI01450P-RELATED"/>
    <property type="match status" value="1"/>
</dbReference>
<organism evidence="9">
    <name type="scientific">Musca domestica</name>
    <name type="common">House fly</name>
    <dbReference type="NCBI Taxonomy" id="7370"/>
    <lineage>
        <taxon>Eukaryota</taxon>
        <taxon>Metazoa</taxon>
        <taxon>Ecdysozoa</taxon>
        <taxon>Arthropoda</taxon>
        <taxon>Hexapoda</taxon>
        <taxon>Insecta</taxon>
        <taxon>Pterygota</taxon>
        <taxon>Neoptera</taxon>
        <taxon>Endopterygota</taxon>
        <taxon>Diptera</taxon>
        <taxon>Brachycera</taxon>
        <taxon>Muscomorpha</taxon>
        <taxon>Muscoidea</taxon>
        <taxon>Muscidae</taxon>
        <taxon>Musca</taxon>
    </lineage>
</organism>
<dbReference type="EnsemblMetazoa" id="MDOA012562-RA">
    <property type="protein sequence ID" value="MDOA012562-PA"/>
    <property type="gene ID" value="MDOA012562"/>
</dbReference>
<reference evidence="9" key="1">
    <citation type="submission" date="2020-05" db="UniProtKB">
        <authorList>
            <consortium name="EnsemblMetazoa"/>
        </authorList>
    </citation>
    <scope>IDENTIFICATION</scope>
    <source>
        <strain evidence="9">Aabys</strain>
    </source>
</reference>
<dbReference type="RefSeq" id="XP_005184212.2">
    <property type="nucleotide sequence ID" value="XM_005184155.4"/>
</dbReference>
<comment type="similarity">
    <text evidence="2 5">Belongs to the AB hydrolase superfamily. Lipase family.</text>
</comment>
<gene>
    <name evidence="9" type="primary">101889984</name>
</gene>
<protein>
    <recommendedName>
        <fullName evidence="8">Lipase domain-containing protein</fullName>
    </recommendedName>
</protein>
<keyword evidence="3" id="KW-0964">Secreted</keyword>
<feature type="region of interest" description="Disordered" evidence="6">
    <location>
        <begin position="373"/>
        <end position="403"/>
    </location>
</feature>
<name>A0A1I8N855_MUSDO</name>
<comment type="subcellular location">
    <subcellularLocation>
        <location evidence="1">Secreted</location>
    </subcellularLocation>
</comment>
<dbReference type="OrthoDB" id="6770740at2759"/>
<dbReference type="SUPFAM" id="SSF53474">
    <property type="entry name" value="alpha/beta-Hydrolases"/>
    <property type="match status" value="1"/>
</dbReference>
<dbReference type="Pfam" id="PF00151">
    <property type="entry name" value="Lipase"/>
    <property type="match status" value="1"/>
</dbReference>
<dbReference type="VEuPathDB" id="VectorBase:MDOMA2_013622"/>
<dbReference type="InterPro" id="IPR000734">
    <property type="entry name" value="TAG_lipase"/>
</dbReference>
<dbReference type="eggNOG" id="ENOG502SRF1">
    <property type="taxonomic scope" value="Eukaryota"/>
</dbReference>
<dbReference type="InterPro" id="IPR013818">
    <property type="entry name" value="Lipase"/>
</dbReference>
<feature type="domain" description="Lipase" evidence="8">
    <location>
        <begin position="87"/>
        <end position="376"/>
    </location>
</feature>
<evidence type="ECO:0000256" key="2">
    <source>
        <dbReference type="ARBA" id="ARBA00010701"/>
    </source>
</evidence>
<evidence type="ECO:0000313" key="9">
    <source>
        <dbReference type="EnsemblMetazoa" id="MDOA012562-PA"/>
    </source>
</evidence>
<dbReference type="GO" id="GO:0017171">
    <property type="term" value="F:serine hydrolase activity"/>
    <property type="evidence" value="ECO:0007669"/>
    <property type="project" value="TreeGrafter"/>
</dbReference>
<evidence type="ECO:0000256" key="5">
    <source>
        <dbReference type="RuleBase" id="RU004262"/>
    </source>
</evidence>
<feature type="chain" id="PRO_5044561377" description="Lipase domain-containing protein" evidence="7">
    <location>
        <begin position="20"/>
        <end position="403"/>
    </location>
</feature>
<dbReference type="GO" id="GO:0016042">
    <property type="term" value="P:lipid catabolic process"/>
    <property type="evidence" value="ECO:0007669"/>
    <property type="project" value="TreeGrafter"/>
</dbReference>
<dbReference type="VEuPathDB" id="VectorBase:MDOA012562"/>
<evidence type="ECO:0000256" key="7">
    <source>
        <dbReference type="SAM" id="SignalP"/>
    </source>
</evidence>
<evidence type="ECO:0000256" key="4">
    <source>
        <dbReference type="ARBA" id="ARBA00022729"/>
    </source>
</evidence>